<protein>
    <recommendedName>
        <fullName evidence="3">Carboxypeptidase regulatory-like domain-containing protein</fullName>
    </recommendedName>
</protein>
<evidence type="ECO:0000313" key="2">
    <source>
        <dbReference type="Proteomes" id="UP000011688"/>
    </source>
</evidence>
<accession>L9WWH3</accession>
<comment type="caution">
    <text evidence="1">The sequence shown here is derived from an EMBL/GenBank/DDBJ whole genome shotgun (WGS) entry which is preliminary data.</text>
</comment>
<dbReference type="eggNOG" id="arCOG02916">
    <property type="taxonomic scope" value="Archaea"/>
</dbReference>
<dbReference type="EMBL" id="AOIB01000040">
    <property type="protein sequence ID" value="ELY53772.1"/>
    <property type="molecule type" value="Genomic_DNA"/>
</dbReference>
<gene>
    <name evidence="1" type="ORF">C491_20726</name>
</gene>
<name>L9WWH3_9EURY</name>
<evidence type="ECO:0008006" key="3">
    <source>
        <dbReference type="Google" id="ProtNLM"/>
    </source>
</evidence>
<evidence type="ECO:0000313" key="1">
    <source>
        <dbReference type="EMBL" id="ELY53772.1"/>
    </source>
</evidence>
<reference evidence="1 2" key="1">
    <citation type="journal article" date="2014" name="PLoS Genet.">
        <title>Phylogenetically driven sequencing of extremely halophilic archaea reveals strategies for static and dynamic osmo-response.</title>
        <authorList>
            <person name="Becker E.A."/>
            <person name="Seitzer P.M."/>
            <person name="Tritt A."/>
            <person name="Larsen D."/>
            <person name="Krusor M."/>
            <person name="Yao A.I."/>
            <person name="Wu D."/>
            <person name="Madern D."/>
            <person name="Eisen J.A."/>
            <person name="Darling A.E."/>
            <person name="Facciotti M.T."/>
        </authorList>
    </citation>
    <scope>NUCLEOTIDE SEQUENCE [LARGE SCALE GENOMIC DNA]</scope>
    <source>
        <strain evidence="1 2">DSM 10524</strain>
    </source>
</reference>
<dbReference type="OrthoDB" id="200409at2157"/>
<proteinExistence type="predicted"/>
<dbReference type="AlphaFoldDB" id="L9WWH3"/>
<organism evidence="1 2">
    <name type="scientific">Natronococcus amylolyticus DSM 10524</name>
    <dbReference type="NCBI Taxonomy" id="1227497"/>
    <lineage>
        <taxon>Archaea</taxon>
        <taxon>Methanobacteriati</taxon>
        <taxon>Methanobacteriota</taxon>
        <taxon>Stenosarchaea group</taxon>
        <taxon>Halobacteria</taxon>
        <taxon>Halobacteriales</taxon>
        <taxon>Natrialbaceae</taxon>
        <taxon>Natronococcus</taxon>
    </lineage>
</organism>
<dbReference type="Proteomes" id="UP000011688">
    <property type="component" value="Unassembled WGS sequence"/>
</dbReference>
<dbReference type="RefSeq" id="WP_005559739.1">
    <property type="nucleotide sequence ID" value="NZ_AOIB01000040.1"/>
</dbReference>
<keyword evidence="2" id="KW-1185">Reference proteome</keyword>
<dbReference type="STRING" id="1227497.C491_20726"/>
<sequence length="105" mass="11678">MRTTRSLVLEVDTDEVLLGEPVTVRVRDRLQNPIEGVTVSSRRKAVRTDETGRCQLTFHAPGLWSLTATKSSEGELTYRPATALIRAVTRPAMAQRVRRIAACSE</sequence>